<dbReference type="AlphaFoldDB" id="A0A6I3IPX8"/>
<dbReference type="PANTHER" id="PTHR32305">
    <property type="match status" value="1"/>
</dbReference>
<keyword evidence="2" id="KW-1185">Reference proteome</keyword>
<reference evidence="1 2" key="1">
    <citation type="submission" date="2019-11" db="EMBL/GenBank/DDBJ databases">
        <title>Whole genome sequencing identifies a novel species of the genus Arsenicicoccus isolated from human blood.</title>
        <authorList>
            <person name="Jeong J.H."/>
            <person name="Kweon O.J."/>
            <person name="Kim H.R."/>
            <person name="Kim T.-H."/>
            <person name="Ha S.-M."/>
            <person name="Lee M.-K."/>
        </authorList>
    </citation>
    <scope>NUCLEOTIDE SEQUENCE [LARGE SCALE GENOMIC DNA]</scope>
    <source>
        <strain evidence="1 2">MKL-02</strain>
    </source>
</reference>
<dbReference type="Gene3D" id="2.180.10.10">
    <property type="entry name" value="RHS repeat-associated core"/>
    <property type="match status" value="3"/>
</dbReference>
<dbReference type="InterPro" id="IPR050708">
    <property type="entry name" value="T6SS_VgrG/RHS"/>
</dbReference>
<dbReference type="PANTHER" id="PTHR32305:SF15">
    <property type="entry name" value="PROTEIN RHSA-RELATED"/>
    <property type="match status" value="1"/>
</dbReference>
<protein>
    <recommendedName>
        <fullName evidence="3">Type IV secretion protein Rhs</fullName>
    </recommendedName>
</protein>
<dbReference type="Pfam" id="PF05593">
    <property type="entry name" value="RHS_repeat"/>
    <property type="match status" value="5"/>
</dbReference>
<comment type="caution">
    <text evidence="1">The sequence shown here is derived from an EMBL/GenBank/DDBJ whole genome shotgun (WGS) entry which is preliminary data.</text>
</comment>
<evidence type="ECO:0008006" key="3">
    <source>
        <dbReference type="Google" id="ProtNLM"/>
    </source>
</evidence>
<dbReference type="EMBL" id="WLVL01000006">
    <property type="protein sequence ID" value="MTB70719.1"/>
    <property type="molecule type" value="Genomic_DNA"/>
</dbReference>
<accession>A0A6I3IPX8</accession>
<name>A0A6I3IPX8_9MICO</name>
<dbReference type="NCBIfam" id="TIGR01643">
    <property type="entry name" value="YD_repeat_2x"/>
    <property type="match status" value="6"/>
</dbReference>
<proteinExistence type="predicted"/>
<dbReference type="InterPro" id="IPR031325">
    <property type="entry name" value="RHS_repeat"/>
</dbReference>
<dbReference type="InterPro" id="IPR022385">
    <property type="entry name" value="Rhs_assc_core"/>
</dbReference>
<dbReference type="InterPro" id="IPR006530">
    <property type="entry name" value="YD"/>
</dbReference>
<evidence type="ECO:0000313" key="1">
    <source>
        <dbReference type="EMBL" id="MTB70719.1"/>
    </source>
</evidence>
<evidence type="ECO:0000313" key="2">
    <source>
        <dbReference type="Proteomes" id="UP000431092"/>
    </source>
</evidence>
<sequence length="941" mass="98745">MRTNGTGETLKFTAGGYLIQHNDRNGVGLKFYYGSTTQIQSVVDAAGRTSTFTYDAAKRITKLTDSAGRAITYAYDAAGRLASDTNANGETTSYTYDANGRLARITTARGVTLTIGYQAGGRVWRVNRWTGMNANGTANGTDFAYAAGSSTQTNPNGKKWTYAIDAVGRVTKVTDPLGRARSASWTANSMIATTTDAMGAGGTGGNITKYTWDTANNPTQVQIPTGAVTSAVYTTGGACASTDSANPDRPKCLTDDAGNKTSMAYDAVGNLTSKTDTTATGGAALKYTWSVPGSTDGTENCSPFAGQLCTITKGNGNVTRYTYNANGDLTKITPPSPLGVQSFEYDSLGRMTASVNGRGHRITYTWDNQDRKVSYSIPDTPAGNPWTNYLTYDADGNVTYNQSTLEYDALNRLVSMKTPAHANPSTVGYDPAGNVTTSTDPDGNVTTYTYDAANQVTTAGFPGATCAQDLVSQAGCVKFGYNANGLENKRVMPANVVQDVTYDNSSRVTRTKAGSPNQALLNDFAYTYTAAGADRTQVQTMTDHVGYTANGATVIAKGAVTSYGYDSLKRLTSAVEKTPAGAASASFTYAYDKNGNRTSYTRSGNLGGAGQPGTTSYGYNAADQLTTLNGDASKFSYDADGNELTAAGDTAVGVPNHASEWTADHVATAMTTNTSDRYEYGYVQQSNQGNLMWWNHGSTQQRSPIGLDTTRTDNAGTTKYLLSPSGKPLAYKWAPNGGDWKTDPGLYYLTDRQGSITSTATGDHGLEAAVYRYSPYGEWRVADEHYDGGTKANRIQFHGLLYDDATGLYRTDTRWYDPTTGRFTQPDTTAYETNPYLYAAGNPSNATDRSGKKSIGDAVGDVAGEVAGAGLGLVSKAGPVGLGVALAGGCIAGVAAEGIGNYIDGERTSGGDVALSCASGAAAGFIGRAVGKFGKSTGGDD</sequence>
<organism evidence="1 2">
    <name type="scientific">Arsenicicoccus cauae</name>
    <dbReference type="NCBI Taxonomy" id="2663847"/>
    <lineage>
        <taxon>Bacteria</taxon>
        <taxon>Bacillati</taxon>
        <taxon>Actinomycetota</taxon>
        <taxon>Actinomycetes</taxon>
        <taxon>Micrococcales</taxon>
        <taxon>Intrasporangiaceae</taxon>
        <taxon>Arsenicicoccus</taxon>
    </lineage>
</organism>
<dbReference type="Proteomes" id="UP000431092">
    <property type="component" value="Unassembled WGS sequence"/>
</dbReference>
<gene>
    <name evidence="1" type="ORF">GGG17_01750</name>
</gene>
<dbReference type="NCBIfam" id="TIGR03696">
    <property type="entry name" value="Rhs_assc_core"/>
    <property type="match status" value="1"/>
</dbReference>
<dbReference type="RefSeq" id="WP_154592082.1">
    <property type="nucleotide sequence ID" value="NZ_WLVL01000006.1"/>
</dbReference>